<evidence type="ECO:0000259" key="2">
    <source>
        <dbReference type="Pfam" id="PF03795"/>
    </source>
</evidence>
<dbReference type="FunCoup" id="A0A3N0VEI6">
    <property type="interactions" value="48"/>
</dbReference>
<dbReference type="Gene3D" id="3.30.70.1060">
    <property type="entry name" value="Dimeric alpha+beta barrel"/>
    <property type="match status" value="1"/>
</dbReference>
<proteinExistence type="inferred from homology"/>
<evidence type="ECO:0000256" key="1">
    <source>
        <dbReference type="ARBA" id="ARBA00007689"/>
    </source>
</evidence>
<dbReference type="PANTHER" id="PTHR33606">
    <property type="entry name" value="PROTEIN YCII"/>
    <property type="match status" value="1"/>
</dbReference>
<feature type="domain" description="YCII-related" evidence="2">
    <location>
        <begin position="1"/>
        <end position="94"/>
    </location>
</feature>
<dbReference type="RefSeq" id="WP_123211557.1">
    <property type="nucleotide sequence ID" value="NZ_RJVO01000003.1"/>
</dbReference>
<name>A0A3N0VEI6_9GAMM</name>
<keyword evidence="4" id="KW-1185">Reference proteome</keyword>
<comment type="caution">
    <text evidence="3">The sequence shown here is derived from an EMBL/GenBank/DDBJ whole genome shotgun (WGS) entry which is preliminary data.</text>
</comment>
<dbReference type="AlphaFoldDB" id="A0A3N0VEI6"/>
<evidence type="ECO:0000313" key="4">
    <source>
        <dbReference type="Proteomes" id="UP000282106"/>
    </source>
</evidence>
<dbReference type="InterPro" id="IPR005545">
    <property type="entry name" value="YCII"/>
</dbReference>
<dbReference type="PANTHER" id="PTHR33606:SF3">
    <property type="entry name" value="PROTEIN YCII"/>
    <property type="match status" value="1"/>
</dbReference>
<comment type="similarity">
    <text evidence="1">Belongs to the YciI family.</text>
</comment>
<protein>
    <submittedName>
        <fullName evidence="3">YciI family protein</fullName>
    </submittedName>
</protein>
<organism evidence="3 4">
    <name type="scientific">Stagnimonas aquatica</name>
    <dbReference type="NCBI Taxonomy" id="2689987"/>
    <lineage>
        <taxon>Bacteria</taxon>
        <taxon>Pseudomonadati</taxon>
        <taxon>Pseudomonadota</taxon>
        <taxon>Gammaproteobacteria</taxon>
        <taxon>Nevskiales</taxon>
        <taxon>Nevskiaceae</taxon>
        <taxon>Stagnimonas</taxon>
    </lineage>
</organism>
<dbReference type="SUPFAM" id="SSF54909">
    <property type="entry name" value="Dimeric alpha+beta barrel"/>
    <property type="match status" value="1"/>
</dbReference>
<gene>
    <name evidence="3" type="ORF">ED208_09080</name>
</gene>
<dbReference type="InParanoid" id="A0A3N0VEI6"/>
<dbReference type="EMBL" id="RJVO01000003">
    <property type="protein sequence ID" value="ROH91102.1"/>
    <property type="molecule type" value="Genomic_DNA"/>
</dbReference>
<dbReference type="NCBIfam" id="NF008473">
    <property type="entry name" value="PRK11370.1"/>
    <property type="match status" value="1"/>
</dbReference>
<evidence type="ECO:0000313" key="3">
    <source>
        <dbReference type="EMBL" id="ROH91102.1"/>
    </source>
</evidence>
<sequence length="100" mass="10895">MLYMILGQDGPDALPKRKLARPAHVERLRALQAQGRLVLAGPRPKVDSDAPNEAGFHGSLIVAEFASLAEAEAWAAADPYLLQGVYEQVLVQPFVKTFPE</sequence>
<accession>A0A3N0VEI6</accession>
<dbReference type="Proteomes" id="UP000282106">
    <property type="component" value="Unassembled WGS sequence"/>
</dbReference>
<dbReference type="InterPro" id="IPR051807">
    <property type="entry name" value="Sec-metab_biosynth-assoc"/>
</dbReference>
<reference evidence="3 4" key="1">
    <citation type="submission" date="2018-10" db="EMBL/GenBank/DDBJ databases">
        <authorList>
            <person name="Chen W.-M."/>
        </authorList>
    </citation>
    <scope>NUCLEOTIDE SEQUENCE [LARGE SCALE GENOMIC DNA]</scope>
    <source>
        <strain evidence="3 4">THS-13</strain>
    </source>
</reference>
<dbReference type="Pfam" id="PF03795">
    <property type="entry name" value="YCII"/>
    <property type="match status" value="1"/>
</dbReference>
<dbReference type="InterPro" id="IPR011008">
    <property type="entry name" value="Dimeric_a/b-barrel"/>
</dbReference>